<feature type="domain" description="SAM-dependent MTase TRM10-type" evidence="10">
    <location>
        <begin position="60"/>
        <end position="277"/>
    </location>
</feature>
<feature type="compositionally biased region" description="Acidic residues" evidence="9">
    <location>
        <begin position="289"/>
        <end position="300"/>
    </location>
</feature>
<dbReference type="Gene3D" id="3.40.1280.30">
    <property type="match status" value="1"/>
</dbReference>
<evidence type="ECO:0000256" key="3">
    <source>
        <dbReference type="ARBA" id="ARBA00022603"/>
    </source>
</evidence>
<dbReference type="GO" id="GO:0002939">
    <property type="term" value="P:tRNA N1-guanine methylation"/>
    <property type="evidence" value="ECO:0007669"/>
    <property type="project" value="TreeGrafter"/>
</dbReference>
<dbReference type="AlphaFoldDB" id="A0A9P6C474"/>
<evidence type="ECO:0000256" key="5">
    <source>
        <dbReference type="ARBA" id="ARBA00022691"/>
    </source>
</evidence>
<proteinExistence type="predicted"/>
<evidence type="ECO:0000259" key="10">
    <source>
        <dbReference type="PROSITE" id="PS51675"/>
    </source>
</evidence>
<accession>A0A9P6C474</accession>
<evidence type="ECO:0000256" key="1">
    <source>
        <dbReference type="ARBA" id="ARBA00012797"/>
    </source>
</evidence>
<feature type="region of interest" description="Disordered" evidence="9">
    <location>
        <begin position="28"/>
        <end position="65"/>
    </location>
</feature>
<dbReference type="OrthoDB" id="278300at2759"/>
<evidence type="ECO:0000256" key="9">
    <source>
        <dbReference type="SAM" id="MobiDB-lite"/>
    </source>
</evidence>
<evidence type="ECO:0000313" key="12">
    <source>
        <dbReference type="Proteomes" id="UP000807342"/>
    </source>
</evidence>
<dbReference type="Proteomes" id="UP000807342">
    <property type="component" value="Unassembled WGS sequence"/>
</dbReference>
<dbReference type="PANTHER" id="PTHR13563:SF13">
    <property type="entry name" value="TRNA METHYLTRANSFERASE 10 HOMOLOG A"/>
    <property type="match status" value="1"/>
</dbReference>
<keyword evidence="3" id="KW-0489">Methyltransferase</keyword>
<organism evidence="11 12">
    <name type="scientific">Macrolepiota fuliginosa MF-IS2</name>
    <dbReference type="NCBI Taxonomy" id="1400762"/>
    <lineage>
        <taxon>Eukaryota</taxon>
        <taxon>Fungi</taxon>
        <taxon>Dikarya</taxon>
        <taxon>Basidiomycota</taxon>
        <taxon>Agaricomycotina</taxon>
        <taxon>Agaricomycetes</taxon>
        <taxon>Agaricomycetidae</taxon>
        <taxon>Agaricales</taxon>
        <taxon>Agaricineae</taxon>
        <taxon>Agaricaceae</taxon>
        <taxon>Macrolepiota</taxon>
    </lineage>
</organism>
<gene>
    <name evidence="11" type="ORF">P691DRAFT_725054</name>
</gene>
<keyword evidence="5" id="KW-0949">S-adenosyl-L-methionine</keyword>
<dbReference type="InterPro" id="IPR028564">
    <property type="entry name" value="MT_TRM10-typ"/>
</dbReference>
<dbReference type="CDD" id="cd18089">
    <property type="entry name" value="SPOUT_Trm10-like"/>
    <property type="match status" value="1"/>
</dbReference>
<sequence length="344" mass="38559">MDPPPLSKSAQKKAARAARFAEQKLLRRAKEKEAKKEKKRIRAERRAAGELDDDDEAEKAREKKKPRIQFGGQVIIDLGFDHLMSEKEVKSLCSQLAYTYSANRAASYPFSLLFTSLNGRSLQRLESLNDAGYKRWAKTEWWTEGYERLWNPLSDLTPNSIPQTEGVPSDASTMCAKDSIVYLTADSDEELSELKADETYIIGGIVDRNRFKNLCQTKAKGADVRTARLPIGKYLANFPTRKVLTVNQVFEILIKWAETKDWEVALNHVMPKRKFNAEGKHGRSKASADEEDDQGEDGTYGEEAAAERKISETEQSTSATLEESGDASPQQQGDSVEQQGADEA</sequence>
<name>A0A9P6C474_9AGAR</name>
<comment type="catalytic activity">
    <reaction evidence="8">
        <text>guanosine(9) in tRNA + S-adenosyl-L-methionine = N(1)-methylguanosine(9) in tRNA + S-adenosyl-L-homocysteine + H(+)</text>
        <dbReference type="Rhea" id="RHEA:43156"/>
        <dbReference type="Rhea" id="RHEA-COMP:10367"/>
        <dbReference type="Rhea" id="RHEA-COMP:10368"/>
        <dbReference type="ChEBI" id="CHEBI:15378"/>
        <dbReference type="ChEBI" id="CHEBI:57856"/>
        <dbReference type="ChEBI" id="CHEBI:59789"/>
        <dbReference type="ChEBI" id="CHEBI:73542"/>
        <dbReference type="ChEBI" id="CHEBI:74269"/>
        <dbReference type="EC" id="2.1.1.221"/>
    </reaction>
</comment>
<comment type="caution">
    <text evidence="11">The sequence shown here is derived from an EMBL/GenBank/DDBJ whole genome shotgun (WGS) entry which is preliminary data.</text>
</comment>
<feature type="region of interest" description="Disordered" evidence="9">
    <location>
        <begin position="277"/>
        <end position="344"/>
    </location>
</feature>
<dbReference type="InterPro" id="IPR038459">
    <property type="entry name" value="MT_TRM10-typ_sf"/>
</dbReference>
<dbReference type="PANTHER" id="PTHR13563">
    <property type="entry name" value="TRNA (GUANINE-9-) METHYLTRANSFERASE"/>
    <property type="match status" value="1"/>
</dbReference>
<dbReference type="InterPro" id="IPR007356">
    <property type="entry name" value="tRNA_m1G_MeTrfase_euk"/>
</dbReference>
<evidence type="ECO:0000256" key="6">
    <source>
        <dbReference type="ARBA" id="ARBA00031792"/>
    </source>
</evidence>
<dbReference type="GO" id="GO:0052905">
    <property type="term" value="F:tRNA (guanosine(9)-N1)-methyltransferase activity"/>
    <property type="evidence" value="ECO:0007669"/>
    <property type="project" value="UniProtKB-EC"/>
</dbReference>
<feature type="compositionally biased region" description="Polar residues" evidence="9">
    <location>
        <begin position="313"/>
        <end position="338"/>
    </location>
</feature>
<evidence type="ECO:0000256" key="2">
    <source>
        <dbReference type="ARBA" id="ARBA00020451"/>
    </source>
</evidence>
<protein>
    <recommendedName>
        <fullName evidence="2">tRNA (guanine(9)-N1)-methyltransferase</fullName>
        <ecNumber evidence="1">2.1.1.221</ecNumber>
    </recommendedName>
    <alternativeName>
        <fullName evidence="7">tRNA methyltransferase 10</fullName>
    </alternativeName>
    <alternativeName>
        <fullName evidence="6">tRNA(m1G9)-methyltransferase</fullName>
    </alternativeName>
</protein>
<dbReference type="EMBL" id="MU151094">
    <property type="protein sequence ID" value="KAF9450952.1"/>
    <property type="molecule type" value="Genomic_DNA"/>
</dbReference>
<evidence type="ECO:0000313" key="11">
    <source>
        <dbReference type="EMBL" id="KAF9450952.1"/>
    </source>
</evidence>
<dbReference type="PROSITE" id="PS51675">
    <property type="entry name" value="SAM_MT_TRM10"/>
    <property type="match status" value="1"/>
</dbReference>
<reference evidence="11" key="1">
    <citation type="submission" date="2020-11" db="EMBL/GenBank/DDBJ databases">
        <authorList>
            <consortium name="DOE Joint Genome Institute"/>
            <person name="Ahrendt S."/>
            <person name="Riley R."/>
            <person name="Andreopoulos W."/>
            <person name="Labutti K."/>
            <person name="Pangilinan J."/>
            <person name="Ruiz-Duenas F.J."/>
            <person name="Barrasa J.M."/>
            <person name="Sanchez-Garcia M."/>
            <person name="Camarero S."/>
            <person name="Miyauchi S."/>
            <person name="Serrano A."/>
            <person name="Linde D."/>
            <person name="Babiker R."/>
            <person name="Drula E."/>
            <person name="Ayuso-Fernandez I."/>
            <person name="Pacheco R."/>
            <person name="Padilla G."/>
            <person name="Ferreira P."/>
            <person name="Barriuso J."/>
            <person name="Kellner H."/>
            <person name="Castanera R."/>
            <person name="Alfaro M."/>
            <person name="Ramirez L."/>
            <person name="Pisabarro A.G."/>
            <person name="Kuo A."/>
            <person name="Tritt A."/>
            <person name="Lipzen A."/>
            <person name="He G."/>
            <person name="Yan M."/>
            <person name="Ng V."/>
            <person name="Cullen D."/>
            <person name="Martin F."/>
            <person name="Rosso M.-N."/>
            <person name="Henrissat B."/>
            <person name="Hibbett D."/>
            <person name="Martinez A.T."/>
            <person name="Grigoriev I.V."/>
        </authorList>
    </citation>
    <scope>NUCLEOTIDE SEQUENCE</scope>
    <source>
        <strain evidence="11">MF-IS2</strain>
    </source>
</reference>
<evidence type="ECO:0000256" key="8">
    <source>
        <dbReference type="ARBA" id="ARBA00048434"/>
    </source>
</evidence>
<evidence type="ECO:0000256" key="7">
    <source>
        <dbReference type="ARBA" id="ARBA00032166"/>
    </source>
</evidence>
<dbReference type="GO" id="GO:0000049">
    <property type="term" value="F:tRNA binding"/>
    <property type="evidence" value="ECO:0007669"/>
    <property type="project" value="TreeGrafter"/>
</dbReference>
<keyword evidence="4" id="KW-0808">Transferase</keyword>
<dbReference type="EC" id="2.1.1.221" evidence="1"/>
<evidence type="ECO:0000256" key="4">
    <source>
        <dbReference type="ARBA" id="ARBA00022679"/>
    </source>
</evidence>
<keyword evidence="12" id="KW-1185">Reference proteome</keyword>
<dbReference type="GO" id="GO:0005634">
    <property type="term" value="C:nucleus"/>
    <property type="evidence" value="ECO:0007669"/>
    <property type="project" value="TreeGrafter"/>
</dbReference>